<dbReference type="Pfam" id="PF14221">
    <property type="entry name" value="DUF4330"/>
    <property type="match status" value="2"/>
</dbReference>
<name>A0A1G8VVK0_9EURY</name>
<feature type="transmembrane region" description="Helical" evidence="1">
    <location>
        <begin position="21"/>
        <end position="45"/>
    </location>
</feature>
<dbReference type="Proteomes" id="UP000198856">
    <property type="component" value="Unassembled WGS sequence"/>
</dbReference>
<dbReference type="InterPro" id="IPR025480">
    <property type="entry name" value="DUF4330"/>
</dbReference>
<gene>
    <name evidence="2" type="ORF">SAMN05216226_107189</name>
</gene>
<evidence type="ECO:0000256" key="1">
    <source>
        <dbReference type="SAM" id="Phobius"/>
    </source>
</evidence>
<reference evidence="2 3" key="1">
    <citation type="submission" date="2016-10" db="EMBL/GenBank/DDBJ databases">
        <authorList>
            <person name="de Groot N.N."/>
        </authorList>
    </citation>
    <scope>NUCLEOTIDE SEQUENCE [LARGE SCALE GENOMIC DNA]</scope>
    <source>
        <strain evidence="2 3">IBRC-M10015</strain>
    </source>
</reference>
<evidence type="ECO:0008006" key="4">
    <source>
        <dbReference type="Google" id="ProtNLM"/>
    </source>
</evidence>
<organism evidence="2 3">
    <name type="scientific">Halovenus aranensis</name>
    <dbReference type="NCBI Taxonomy" id="890420"/>
    <lineage>
        <taxon>Archaea</taxon>
        <taxon>Methanobacteriati</taxon>
        <taxon>Methanobacteriota</taxon>
        <taxon>Stenosarchaea group</taxon>
        <taxon>Halobacteria</taxon>
        <taxon>Halobacteriales</taxon>
        <taxon>Haloarculaceae</taxon>
        <taxon>Halovenus</taxon>
    </lineage>
</organism>
<dbReference type="AlphaFoldDB" id="A0A1G8VVK0"/>
<evidence type="ECO:0000313" key="3">
    <source>
        <dbReference type="Proteomes" id="UP000198856"/>
    </source>
</evidence>
<dbReference type="EMBL" id="FNFC01000007">
    <property type="protein sequence ID" value="SDJ69999.1"/>
    <property type="molecule type" value="Genomic_DNA"/>
</dbReference>
<keyword evidence="3" id="KW-1185">Reference proteome</keyword>
<proteinExistence type="predicted"/>
<keyword evidence="1" id="KW-0812">Transmembrane</keyword>
<dbReference type="OrthoDB" id="202569at2157"/>
<dbReference type="RefSeq" id="WP_092702172.1">
    <property type="nucleotide sequence ID" value="NZ_FNFC01000007.1"/>
</dbReference>
<keyword evidence="1" id="KW-1133">Transmembrane helix</keyword>
<protein>
    <recommendedName>
        <fullName evidence="4">DUF4330 domain-containing protein</fullName>
    </recommendedName>
</protein>
<dbReference type="STRING" id="890420.SAMN05216226_107189"/>
<sequence>MKDSDDDSRRFLDDEGRLFGLVNIVDALVVLLVLAVVVAGVALLLPSSSGETETRYVTLDLGDQPDYLAEEITPGDEWAPERTSDSITITDVYRFNNAGNGTSVLARAAVNGTEVEPEDPTDDPIFEFRGNPLLTGQTYTLVTSEYEVEGAVTRVESDGETLPVTDSELVLETSLAPTTASEIEVGDQYTAGGDVLGEVTAFETFAANQSGEGQYTLIGLTTKAIERSGSQYLGDTRVAVGQSLTFDGGSYSFSGEIIDRGTSAIPANDSEFVIETTLPAATADEIEAGDEFTAGGTTFGEVTALELFPGAGDGDQRYALVGVTARTVERDGAQYIGNIRAAIGQSLTFDGDGYSFGGEIIDRGIGNLTTKARPLVVRTEVPATVASDINVGDQFDIDGVPIVSVDSVTVYPTANPDVRRVVLGVSAKTRTEGGTLLFGDRQLRIGSQLPIRTDNYDIQTEIIRRGGLNEPGSPTTQTVTIQLKNIPPERAASLTSGMTEENRDKTTAEVQNVTTQPAEIVLESEGGDIFLREHPQNKDVELTVDLSVRELDGGTIRFRGETLRVGQDIALELGPLTVNGEVIGFEE</sequence>
<accession>A0A1G8VVK0</accession>
<evidence type="ECO:0000313" key="2">
    <source>
        <dbReference type="EMBL" id="SDJ69999.1"/>
    </source>
</evidence>
<keyword evidence="1" id="KW-0472">Membrane</keyword>